<comment type="caution">
    <text evidence="1">The sequence shown here is derived from an EMBL/GenBank/DDBJ whole genome shotgun (WGS) entry which is preliminary data.</text>
</comment>
<accession>A0A6I3L3H6</accession>
<dbReference type="Proteomes" id="UP000432464">
    <property type="component" value="Unassembled WGS sequence"/>
</dbReference>
<dbReference type="AlphaFoldDB" id="A0A6I3L3H6"/>
<proteinExistence type="predicted"/>
<dbReference type="EMBL" id="WMBB01000009">
    <property type="protein sequence ID" value="MTE15194.1"/>
    <property type="molecule type" value="Genomic_DNA"/>
</dbReference>
<name>A0A6I3L3H6_9NOCA</name>
<keyword evidence="2" id="KW-1185">Reference proteome</keyword>
<evidence type="ECO:0000313" key="1">
    <source>
        <dbReference type="EMBL" id="MTE15194.1"/>
    </source>
</evidence>
<sequence length="102" mass="10848">MTAATLPQPSPHDWLETRASEGGVITRVQDAVRALPAPTLPRDTVRAATVSDLASTHVVDSCTLAVVVHRDRHIQPIAAMITRHLPGLTVTVVRSAITISIA</sequence>
<evidence type="ECO:0000313" key="2">
    <source>
        <dbReference type="Proteomes" id="UP000432464"/>
    </source>
</evidence>
<gene>
    <name evidence="1" type="ORF">GLP40_20750</name>
</gene>
<reference evidence="1 2" key="1">
    <citation type="submission" date="2019-11" db="EMBL/GenBank/DDBJ databases">
        <title>Nocardia sp. nov. CT2-14 isolated from soil.</title>
        <authorList>
            <person name="Kanchanasin P."/>
            <person name="Tanasupawat S."/>
            <person name="Yuki M."/>
            <person name="Kudo T."/>
        </authorList>
    </citation>
    <scope>NUCLEOTIDE SEQUENCE [LARGE SCALE GENOMIC DNA]</scope>
    <source>
        <strain evidence="1 2">CT2-14</strain>
    </source>
</reference>
<organism evidence="1 2">
    <name type="scientific">Nocardia aurantiaca</name>
    <dbReference type="NCBI Taxonomy" id="2675850"/>
    <lineage>
        <taxon>Bacteria</taxon>
        <taxon>Bacillati</taxon>
        <taxon>Actinomycetota</taxon>
        <taxon>Actinomycetes</taxon>
        <taxon>Mycobacteriales</taxon>
        <taxon>Nocardiaceae</taxon>
        <taxon>Nocardia</taxon>
    </lineage>
</organism>
<protein>
    <submittedName>
        <fullName evidence="1">Uncharacterized protein</fullName>
    </submittedName>
</protein>
<dbReference type="RefSeq" id="WP_154789605.1">
    <property type="nucleotide sequence ID" value="NZ_WMBB01000009.1"/>
</dbReference>